<reference evidence="4" key="1">
    <citation type="journal article" date="2021" name="Proc. Natl. Acad. Sci. U.S.A.">
        <title>A Catalog of Tens of Thousands of Viruses from Human Metagenomes Reveals Hidden Associations with Chronic Diseases.</title>
        <authorList>
            <person name="Tisza M.J."/>
            <person name="Buck C.B."/>
        </authorList>
    </citation>
    <scope>NUCLEOTIDE SEQUENCE</scope>
    <source>
        <strain evidence="4">Ctrnx29</strain>
    </source>
</reference>
<evidence type="ECO:0000256" key="1">
    <source>
        <dbReference type="SAM" id="Coils"/>
    </source>
</evidence>
<dbReference type="GO" id="GO:0005576">
    <property type="term" value="C:extracellular region"/>
    <property type="evidence" value="ECO:0007669"/>
    <property type="project" value="InterPro"/>
</dbReference>
<dbReference type="Pfam" id="PF04233">
    <property type="entry name" value="Phage_Mu_F"/>
    <property type="match status" value="1"/>
</dbReference>
<feature type="coiled-coil region" evidence="1">
    <location>
        <begin position="277"/>
        <end position="313"/>
    </location>
</feature>
<evidence type="ECO:0000259" key="3">
    <source>
        <dbReference type="Pfam" id="PF04233"/>
    </source>
</evidence>
<dbReference type="NCBIfam" id="TIGR01641">
    <property type="entry name" value="phageSPP1_gp7"/>
    <property type="match status" value="1"/>
</dbReference>
<accession>A0A8S5LXS3</accession>
<keyword evidence="1" id="KW-0175">Coiled coil</keyword>
<dbReference type="SUPFAM" id="SSF56399">
    <property type="entry name" value="ADP-ribosylation"/>
    <property type="match status" value="1"/>
</dbReference>
<dbReference type="InterPro" id="IPR006528">
    <property type="entry name" value="Phage_head_morphogenesis_dom"/>
</dbReference>
<evidence type="ECO:0000259" key="2">
    <source>
        <dbReference type="Pfam" id="PF03496"/>
    </source>
</evidence>
<dbReference type="Pfam" id="PF03496">
    <property type="entry name" value="ADPrib_exo_Tox"/>
    <property type="match status" value="1"/>
</dbReference>
<name>A0A8S5LXS3_9CAUD</name>
<feature type="domain" description="ADP ribosyltransferase" evidence="2">
    <location>
        <begin position="443"/>
        <end position="627"/>
    </location>
</feature>
<evidence type="ECO:0000313" key="4">
    <source>
        <dbReference type="EMBL" id="DAD74838.1"/>
    </source>
</evidence>
<protein>
    <submittedName>
        <fullName evidence="4">Minor capsid component</fullName>
    </submittedName>
</protein>
<proteinExistence type="predicted"/>
<dbReference type="InterPro" id="IPR003540">
    <property type="entry name" value="ADP-ribosyltransferase"/>
</dbReference>
<organism evidence="4">
    <name type="scientific">Myoviridae sp. ctrnx29</name>
    <dbReference type="NCBI Taxonomy" id="2826704"/>
    <lineage>
        <taxon>Viruses</taxon>
        <taxon>Duplodnaviria</taxon>
        <taxon>Heunggongvirae</taxon>
        <taxon>Uroviricota</taxon>
        <taxon>Caudoviricetes</taxon>
    </lineage>
</organism>
<sequence>MTKKKPGFDLPDPEIIAEGVTPDAALEFWKWRAKLTDEEAKALNEEVRYRAFYVTGLAKHDLVQLVSDAIEEAVKNGETLADFKKRIVEAIQAQGWHDYRVENIFRTNLQTAYSAGRYKKMQAVKESRPYWQYIAVMDRRVRPSHAILHGKVYPADHEFWSTNYPPNGFRCRCGVRTLSERQVKAQGLTVEKEMPKAGVWTDPKTGMEYFVHFPGADKGFRHNPGKDWADAGLDLKKHGMDTAPPVPKKEPLTQKKLEADISAVETLIKATTDKQAIVELEAKKAELQTALQKKKVSAEKKKLSAQAKKVEAQITAFPVKTYSGIWMDAVTTADWSAKAGAIPHKKAYFQGKLKAGDLTPEETAKFEGYLSDLAEFDATGKTLADLLEKQKNIQDSLSLLKNGGKDTLNPYSQARKDAALWAQAPQEADAVMRTRTGDVWSTANKAEKDALYAYTQSSGGFNRPLRGHEGRWGNFKGVGKVDLDAEGRGEAIRHMTEVISRSTYDRDIWLQRGIETAAGAAAFLELPEEAFRKWSLAELKEALEGKEKVEHAFCSCGSAKGQGFGGFIFRIYCPRGTKMMYSEPFSHYGYGDKREWDGKRTQEYFSYEDETIIQRGTKFKVSKVEKTADGALTFELEVVEQI</sequence>
<feature type="domain" description="Phage head morphogenesis" evidence="3">
    <location>
        <begin position="66"/>
        <end position="175"/>
    </location>
</feature>
<dbReference type="Gene3D" id="3.90.176.10">
    <property type="entry name" value="Toxin ADP-ribosyltransferase, Chain A, domain 1"/>
    <property type="match status" value="1"/>
</dbReference>
<dbReference type="PROSITE" id="PS51996">
    <property type="entry name" value="TR_MART"/>
    <property type="match status" value="1"/>
</dbReference>
<dbReference type="EMBL" id="BK014766">
    <property type="protein sequence ID" value="DAD74838.1"/>
    <property type="molecule type" value="Genomic_DNA"/>
</dbReference>